<feature type="domain" description="Sialidase" evidence="2">
    <location>
        <begin position="282"/>
        <end position="353"/>
    </location>
</feature>
<evidence type="ECO:0000313" key="3">
    <source>
        <dbReference type="EMBL" id="ACO31609.1"/>
    </source>
</evidence>
<name>C1F8G4_ACIC5</name>
<feature type="chain" id="PRO_5002909365" description="Sialidase domain-containing protein" evidence="1">
    <location>
        <begin position="18"/>
        <end position="429"/>
    </location>
</feature>
<keyword evidence="4" id="KW-1185">Reference proteome</keyword>
<dbReference type="HOGENOM" id="CLU_638780_0_0_0"/>
<feature type="signal peptide" evidence="1">
    <location>
        <begin position="1"/>
        <end position="17"/>
    </location>
</feature>
<keyword evidence="1" id="KW-0732">Signal</keyword>
<dbReference type="KEGG" id="aca:ACP_0088"/>
<reference evidence="3 4" key="1">
    <citation type="journal article" date="2009" name="Appl. Environ. Microbiol.">
        <title>Three genomes from the phylum Acidobacteria provide insight into the lifestyles of these microorganisms in soils.</title>
        <authorList>
            <person name="Ward N.L."/>
            <person name="Challacombe J.F."/>
            <person name="Janssen P.H."/>
            <person name="Henrissat B."/>
            <person name="Coutinho P.M."/>
            <person name="Wu M."/>
            <person name="Xie G."/>
            <person name="Haft D.H."/>
            <person name="Sait M."/>
            <person name="Badger J."/>
            <person name="Barabote R.D."/>
            <person name="Bradley B."/>
            <person name="Brettin T.S."/>
            <person name="Brinkac L.M."/>
            <person name="Bruce D."/>
            <person name="Creasy T."/>
            <person name="Daugherty S.C."/>
            <person name="Davidsen T.M."/>
            <person name="DeBoy R.T."/>
            <person name="Detter J.C."/>
            <person name="Dodson R.J."/>
            <person name="Durkin A.S."/>
            <person name="Ganapathy A."/>
            <person name="Gwinn-Giglio M."/>
            <person name="Han C.S."/>
            <person name="Khouri H."/>
            <person name="Kiss H."/>
            <person name="Kothari S.P."/>
            <person name="Madupu R."/>
            <person name="Nelson K.E."/>
            <person name="Nelson W.C."/>
            <person name="Paulsen I."/>
            <person name="Penn K."/>
            <person name="Ren Q."/>
            <person name="Rosovitz M.J."/>
            <person name="Selengut J.D."/>
            <person name="Shrivastava S."/>
            <person name="Sullivan S.A."/>
            <person name="Tapia R."/>
            <person name="Thompson L.S."/>
            <person name="Watkins K.L."/>
            <person name="Yang Q."/>
            <person name="Yu C."/>
            <person name="Zafar N."/>
            <person name="Zhou L."/>
            <person name="Kuske C.R."/>
        </authorList>
    </citation>
    <scope>NUCLEOTIDE SEQUENCE [LARGE SCALE GENOMIC DNA]</scope>
    <source>
        <strain evidence="4">ATCC 51196 / DSM 11244 / BCRC 80197 / JCM 7670 / NBRC 15755 / NCIMB 13165 / 161</strain>
    </source>
</reference>
<dbReference type="STRING" id="240015.ACP_0088"/>
<accession>C1F8G4</accession>
<dbReference type="InterPro" id="IPR011040">
    <property type="entry name" value="Sialidase"/>
</dbReference>
<protein>
    <recommendedName>
        <fullName evidence="2">Sialidase domain-containing protein</fullName>
    </recommendedName>
</protein>
<dbReference type="Gene3D" id="2.120.10.10">
    <property type="match status" value="1"/>
</dbReference>
<evidence type="ECO:0000256" key="1">
    <source>
        <dbReference type="SAM" id="SignalP"/>
    </source>
</evidence>
<gene>
    <name evidence="3" type="ordered locus">ACP_0088</name>
</gene>
<dbReference type="PANTHER" id="PTHR43752:SF2">
    <property type="entry name" value="BNR_ASP-BOX REPEAT FAMILY PROTEIN"/>
    <property type="match status" value="1"/>
</dbReference>
<dbReference type="EMBL" id="CP001472">
    <property type="protein sequence ID" value="ACO31609.1"/>
    <property type="molecule type" value="Genomic_DNA"/>
</dbReference>
<evidence type="ECO:0000259" key="2">
    <source>
        <dbReference type="Pfam" id="PF13088"/>
    </source>
</evidence>
<dbReference type="InParanoid" id="C1F8G4"/>
<organism evidence="3 4">
    <name type="scientific">Acidobacterium capsulatum (strain ATCC 51196 / DSM 11244 / BCRC 80197 / JCM 7670 / NBRC 15755 / NCIMB 13165 / 161)</name>
    <dbReference type="NCBI Taxonomy" id="240015"/>
    <lineage>
        <taxon>Bacteria</taxon>
        <taxon>Pseudomonadati</taxon>
        <taxon>Acidobacteriota</taxon>
        <taxon>Terriglobia</taxon>
        <taxon>Terriglobales</taxon>
        <taxon>Acidobacteriaceae</taxon>
        <taxon>Acidobacterium</taxon>
    </lineage>
</organism>
<sequence length="429" mass="46424">MSLLLCLIVFGSLAARATAVPARTHSSRKASSFTLRWGNTARRGPYPVAQGIRSVQVDGPDGHTPSLDDLESLQYHHHTRVAIAGNGRIWVAYSGAMRREGESGMITEVKSSRDGLHWSAPTVVVAPPSPFDGKLNAGRRISYPRALVRWHHRLYLVAAIDQANGYGCCTNEQGEALVAARLYASGRVGTPFRVSRAPYLPLRGSPGYRYHRLAGPALFEAADSFGTWGGSAPGQPPSAWTGYGIAADGTTMVEPNAIRLSRHPDLLFRLWRDEGRDASDPARSGEYRLYRSVSRDEGRSWSPAIPTDIPNSPSETTLLRLHDGQIAVIGNALDRPEAADARDPLYLALFDGATGKLRSVHAVRQNLGSVPFADGNVCGPQGKPCGASYPGAAEYHGHIYVSYSIDKQQIWLSIVPESALGHEGTGERR</sequence>
<evidence type="ECO:0000313" key="4">
    <source>
        <dbReference type="Proteomes" id="UP000002207"/>
    </source>
</evidence>
<dbReference type="PANTHER" id="PTHR43752">
    <property type="entry name" value="BNR/ASP-BOX REPEAT FAMILY PROTEIN"/>
    <property type="match status" value="1"/>
</dbReference>
<proteinExistence type="predicted"/>
<dbReference type="InterPro" id="IPR036278">
    <property type="entry name" value="Sialidase_sf"/>
</dbReference>
<dbReference type="Proteomes" id="UP000002207">
    <property type="component" value="Chromosome"/>
</dbReference>
<dbReference type="SUPFAM" id="SSF50939">
    <property type="entry name" value="Sialidases"/>
    <property type="match status" value="1"/>
</dbReference>
<dbReference type="AlphaFoldDB" id="C1F8G4"/>
<dbReference type="Pfam" id="PF13088">
    <property type="entry name" value="BNR_2"/>
    <property type="match status" value="1"/>
</dbReference>